<dbReference type="EMBL" id="KT962245">
    <property type="protein sequence ID" value="ALO80154.1"/>
    <property type="molecule type" value="Genomic_RNA"/>
</dbReference>
<dbReference type="Proteomes" id="UP000229115">
    <property type="component" value="Segment"/>
</dbReference>
<name>A0A0S2MW80_9CAUD</name>
<sequence length="62" mass="6974">MKTLVSIITGRKDYPIFTGNSNNEAILKYLSVTEAIEAKLDEDIIITDSDEFKIINVEEVVL</sequence>
<organism evidence="1 2">
    <name type="scientific">Cellulophaga phage phi4:1_13</name>
    <dbReference type="NCBI Taxonomy" id="1747284"/>
    <lineage>
        <taxon>Viruses</taxon>
        <taxon>Duplodnaviria</taxon>
        <taxon>Heunggongvirae</taxon>
        <taxon>Uroviricota</taxon>
        <taxon>Caudoviricetes</taxon>
        <taxon>Lightbulbvirus</taxon>
        <taxon>Lightbulbvirus Cba41</taxon>
    </lineage>
</organism>
<evidence type="ECO:0000313" key="2">
    <source>
        <dbReference type="Proteomes" id="UP000229115"/>
    </source>
</evidence>
<proteinExistence type="predicted"/>
<evidence type="ECO:0000313" key="1">
    <source>
        <dbReference type="EMBL" id="ALO80154.1"/>
    </source>
</evidence>
<reference evidence="1 2" key="1">
    <citation type="submission" date="2015-10" db="EMBL/GenBank/DDBJ databases">
        <title>Large-scale maps of variable infection efficiencies in aquatic Bacteriodetes phage-host model systems.</title>
        <authorList>
            <person name="Holmfeldt K."/>
            <person name="Solonenko N."/>
            <person name="Howard-Varona C."/>
            <person name="Moreno M."/>
            <person name="Malmstrom R.R."/>
            <person name="Blow M.J."/>
            <person name="Sullivan M.B."/>
        </authorList>
    </citation>
    <scope>NUCLEOTIDE SEQUENCE [LARGE SCALE GENOMIC DNA]</scope>
</reference>
<gene>
    <name evidence="1" type="ORF">Phi4113_145</name>
</gene>
<protein>
    <submittedName>
        <fullName evidence="1">Uncharacterized protein</fullName>
    </submittedName>
</protein>
<accession>A0A0S2MW80</accession>